<evidence type="ECO:0000313" key="5">
    <source>
        <dbReference type="Proteomes" id="UP001258315"/>
    </source>
</evidence>
<feature type="signal peptide" evidence="2">
    <location>
        <begin position="1"/>
        <end position="21"/>
    </location>
</feature>
<dbReference type="Gene3D" id="2.170.130.10">
    <property type="entry name" value="TonB-dependent receptor, plug domain"/>
    <property type="match status" value="1"/>
</dbReference>
<dbReference type="EMBL" id="JAVLVU010000001">
    <property type="protein sequence ID" value="MDT3401497.1"/>
    <property type="molecule type" value="Genomic_DNA"/>
</dbReference>
<dbReference type="SMART" id="SM01360">
    <property type="entry name" value="A2M"/>
    <property type="match status" value="1"/>
</dbReference>
<keyword evidence="5" id="KW-1185">Reference proteome</keyword>
<proteinExistence type="inferred from homology"/>
<dbReference type="Gene3D" id="2.60.40.1930">
    <property type="match status" value="1"/>
</dbReference>
<gene>
    <name evidence="4" type="ORF">QE417_000569</name>
</gene>
<dbReference type="InterPro" id="IPR012910">
    <property type="entry name" value="Plug_dom"/>
</dbReference>
<accession>A0ABU3GRB2</accession>
<dbReference type="PROSITE" id="PS51257">
    <property type="entry name" value="PROKAR_LIPOPROTEIN"/>
    <property type="match status" value="1"/>
</dbReference>
<protein>
    <recommendedName>
        <fullName evidence="3">Alpha-2-macroglobulin domain-containing protein</fullName>
    </recommendedName>
</protein>
<feature type="domain" description="Alpha-2-macroglobulin" evidence="3">
    <location>
        <begin position="1318"/>
        <end position="1408"/>
    </location>
</feature>
<evidence type="ECO:0000256" key="1">
    <source>
        <dbReference type="ARBA" id="ARBA00010556"/>
    </source>
</evidence>
<keyword evidence="2" id="KW-0732">Signal</keyword>
<name>A0ABU3GRB2_9SPHI</name>
<dbReference type="InterPro" id="IPR002890">
    <property type="entry name" value="MG2"/>
</dbReference>
<reference evidence="5" key="1">
    <citation type="submission" date="2023-07" db="EMBL/GenBank/DDBJ databases">
        <title>Functional and genomic diversity of the sorghum phyllosphere microbiome.</title>
        <authorList>
            <person name="Shade A."/>
        </authorList>
    </citation>
    <scope>NUCLEOTIDE SEQUENCE [LARGE SCALE GENOMIC DNA]</scope>
    <source>
        <strain evidence="5">SORGH_AS_0422</strain>
    </source>
</reference>
<evidence type="ECO:0000313" key="4">
    <source>
        <dbReference type="EMBL" id="MDT3401497.1"/>
    </source>
</evidence>
<dbReference type="InterPro" id="IPR008930">
    <property type="entry name" value="Terpenoid_cyclase/PrenylTrfase"/>
</dbReference>
<dbReference type="InterPro" id="IPR037066">
    <property type="entry name" value="Plug_dom_sf"/>
</dbReference>
<dbReference type="SUPFAM" id="SSF56935">
    <property type="entry name" value="Porins"/>
    <property type="match status" value="1"/>
</dbReference>
<dbReference type="PANTHER" id="PTHR40094">
    <property type="entry name" value="ALPHA-2-MACROGLOBULIN HOMOLOG"/>
    <property type="match status" value="1"/>
</dbReference>
<dbReference type="InterPro" id="IPR041246">
    <property type="entry name" value="Bact_MG10"/>
</dbReference>
<comment type="similarity">
    <text evidence="1">Belongs to the protease inhibitor I39 (alpha-2-macroglobulin) family. Bacterial alpha-2-macroglobulin subfamily.</text>
</comment>
<dbReference type="InterPro" id="IPR051802">
    <property type="entry name" value="YfhM-like"/>
</dbReference>
<feature type="chain" id="PRO_5046471804" description="Alpha-2-macroglobulin domain-containing protein" evidence="2">
    <location>
        <begin position="22"/>
        <end position="2067"/>
    </location>
</feature>
<dbReference type="Pfam" id="PF00207">
    <property type="entry name" value="A2M"/>
    <property type="match status" value="1"/>
</dbReference>
<dbReference type="Pfam" id="PF17973">
    <property type="entry name" value="bMG10"/>
    <property type="match status" value="1"/>
</dbReference>
<dbReference type="Pfam" id="PF01835">
    <property type="entry name" value="MG2"/>
    <property type="match status" value="1"/>
</dbReference>
<dbReference type="PANTHER" id="PTHR40094:SF1">
    <property type="entry name" value="UBIQUITIN DOMAIN-CONTAINING PROTEIN"/>
    <property type="match status" value="1"/>
</dbReference>
<dbReference type="Pfam" id="PF07715">
    <property type="entry name" value="Plug"/>
    <property type="match status" value="1"/>
</dbReference>
<sequence length="2067" mass="231302">MCRFLITSTLLFILSCSVCIAQRISQEQWGKLESQLNEKLFLQDNQKLLQQWRDEARQKGNDIDYARALCNLIIIRDLKTEDSLYFYNSSVIDSVISGRHSSNRLQAIVHIMQAQRLGAFASRYHRFNIKSYHTSGLKVNYADLSLAQTDSLVNSHLQKAFGLSGFAFTFTQYKWLSTNPGLFLFEPSFKDFVLAERVNLTSVIFNHNGGLYSNDVKSLLSLQSDEFRQTIGEWGKNKTPGADVLKAYYDWMALNKADAGKAAFIESLARKAIWTRSAQDSVLRKQYINYLQLAAKSPYNELCAHAVYQLCMFWVEEGRKYGSYASGSYYNYEFPFFDAKYKDYLRNAANLYNKNSNLLKKYPGFNNVLQSTFDQQKSSGLQIKINQDHVLPDTPILLTAIYRNIDTIYCRLIEIGALEDHQNNSNLLVASYLQRKPVTEKHFVLPPASDYNLHAAYLKLDALPKGHYRLLFSNKPLKNAAADILNSVAFEVGNIAAINTDDHVFVLDRKTGIPLKDATLKAYVSDKNRNYTPINTFVKPVNKMGYTIIPKNTTKIVVSYNGDTTSTITSVNKYELRDKIYTPDEHAKDTDEDLLDYIDDNLIAHIFTDRSIYRPGQTVHYKMLFITKNPKTGESVPFCAGNFKNGEKLVQKWLKDNNEPVEFIDAFNKVIDTAKISINEFGSFSGSFVIPKNAATGEWKIEPGLIDTRYGNRGYFKVEEYKRPTFELVAEKPKKSIRPGKPFTVYFKLRSFSGATLNNVPVKYEVLRNGKIPDETNPYSYITIADTTMYADASGKIDIQINDTLLKKYNFVDSIEWRLTYTIKLKATDATGETAEVSQSVTVLNRPVGISIPMLNIYNKKEMVPFKVTTATLYEGTVGRNVNIKLYRTGPARSSDITYPSVDEWIYSKTDLKKWFPFLFPENDAPPVKELVYQTTVNTAKNEKLILPADKVNAGHYQVVASVTDSGKLSGLITYYFKVFDSETGDMPSKKETLSYLTSTNAQPGDKITWYTWAAGKTYSIYQVNYVGKNKKEEIINTYTTIYEPAGLRKWTYQIPKNISQGKLWLNRIYVADNKIQVEQKTIAIIQPAKQAEPEIIIEKYRRVMAPGATETFSVSVKTNNNKLAAELMTTLYDASLDKLEPHTWDIYPLMVRRNDTYIYTRWPNYITQSTRAGNYQPKPINTSITLREQTARVDMPLQGRLAGLAASTSSVTESNPNEIYTARSLNSLTSITIRGNNSLTNFNQPLVVLNGVVFEGNLKDIDPSLVSQAMVLKGAEASALYGSRASQGVLIISTQGPIVLPEPEKPVAKVRKNFNETAFFFPQVHAGTDGYYTFTFTMPESATEWNWKMLAHTKDARFAYLERKLQTQLNLMVQPNMPRLLYQGDRINLQSRISNLAQEAVDGTVSCKIEDAVTGQDITAQLVTSGTRPFKLNGKSSDGAGFMLQVPDGQQNPLKIVISVQTQGAADAEEHIIPVSTTRVFVRQSVPLHFGNEAQLIIPRVKMAPGSVLYGLGLSINAKPQAAVINALPWLANYSYNCAEQTFNKLKANVTALLLMRTDTAAQQAYKRAFASTATQQTAADSQLPDELAQQTMPWLNLGNQTAKQQQQLLKLLDTVKAKQTITTHIERLYDLQQTGGGLSWFDNGKSDRYISAYVLAGIRGLQKQGWTRLNFATQQNVFENSINNLAKYNLSELSKIPLTEAAAPLTQYMLYAAANIQDKAAKGRAIAIIDAAWKNAVPSSLDAGALLIINTLNHTQPTEPLYKKAVQLLGNIRQQAIVDEQNGMRWKDISDADELSSSGEETLALLAEAFELAGKNTSTQNGMVKWLLIARQDEHWQTTKGTSAAIDLLKNQKGGAFGTPQGIEAALTASQKLQVSNGLLSGAPAAFVKLDELPVAVNVSKQGTNVNGALSWYYFAQPDGLDTLNKGLSINRKLFLQAPDNTWKPITPTTRLKPGNKVRVQLTIEAGTRLKYVYINDPRAAAFEPQGLTSDFHYNSSGLSYYQSVRDAGMQFFADILPRGTSTISYELTVVHEGEFATGAATLQCMYKPNVTAYSNTGKVVVSSN</sequence>
<evidence type="ECO:0000256" key="2">
    <source>
        <dbReference type="SAM" id="SignalP"/>
    </source>
</evidence>
<dbReference type="InterPro" id="IPR001599">
    <property type="entry name" value="Macroglobln_a2"/>
</dbReference>
<dbReference type="Proteomes" id="UP001258315">
    <property type="component" value="Unassembled WGS sequence"/>
</dbReference>
<dbReference type="RefSeq" id="WP_311947375.1">
    <property type="nucleotide sequence ID" value="NZ_JAVLVU010000001.1"/>
</dbReference>
<dbReference type="SUPFAM" id="SSF48239">
    <property type="entry name" value="Terpenoid cyclases/Protein prenyltransferases"/>
    <property type="match status" value="1"/>
</dbReference>
<evidence type="ECO:0000259" key="3">
    <source>
        <dbReference type="SMART" id="SM01360"/>
    </source>
</evidence>
<dbReference type="Gene3D" id="1.50.10.20">
    <property type="match status" value="1"/>
</dbReference>
<comment type="caution">
    <text evidence="4">The sequence shown here is derived from an EMBL/GenBank/DDBJ whole genome shotgun (WGS) entry which is preliminary data.</text>
</comment>
<organism evidence="4 5">
    <name type="scientific">Mucilaginibacter terrae</name>
    <dbReference type="NCBI Taxonomy" id="1955052"/>
    <lineage>
        <taxon>Bacteria</taxon>
        <taxon>Pseudomonadati</taxon>
        <taxon>Bacteroidota</taxon>
        <taxon>Sphingobacteriia</taxon>
        <taxon>Sphingobacteriales</taxon>
        <taxon>Sphingobacteriaceae</taxon>
        <taxon>Mucilaginibacter</taxon>
    </lineage>
</organism>